<dbReference type="NCBIfam" id="TIGR03114">
    <property type="entry name" value="cas8u_csf1"/>
    <property type="match status" value="1"/>
</dbReference>
<organism evidence="1 2">
    <name type="scientific">Paracidovorax wautersii</name>
    <dbReference type="NCBI Taxonomy" id="1177982"/>
    <lineage>
        <taxon>Bacteria</taxon>
        <taxon>Pseudomonadati</taxon>
        <taxon>Pseudomonadota</taxon>
        <taxon>Betaproteobacteria</taxon>
        <taxon>Burkholderiales</taxon>
        <taxon>Comamonadaceae</taxon>
        <taxon>Paracidovorax</taxon>
    </lineage>
</organism>
<accession>A0A1I2HU16</accession>
<dbReference type="OrthoDB" id="9157665at2"/>
<dbReference type="RefSeq" id="WP_139222970.1">
    <property type="nucleotide sequence ID" value="NZ_FONX01000033.1"/>
</dbReference>
<reference evidence="2" key="1">
    <citation type="submission" date="2016-10" db="EMBL/GenBank/DDBJ databases">
        <authorList>
            <person name="Varghese N."/>
            <person name="Submissions S."/>
        </authorList>
    </citation>
    <scope>NUCLEOTIDE SEQUENCE [LARGE SCALE GENOMIC DNA]</scope>
    <source>
        <strain evidence="2">DSM 27981</strain>
    </source>
</reference>
<sequence>MNRLTASDLACQALNVRPQGEPHRHGSTTCSFCGKAIHDGDPSAPFEPAKTFTDTLKTFPSGVICGACATVTSSQVMLRNFQRVVITNNGLYPIGTDANRAWLWMTPPEPPFVVVINHSTMGAYHYVWRTPVSMSKQLICANVDDTLMWIDQPALIEAVNVCRELEMLMKQIGMKKAQVWKSPSREGLGGGHGLLSAAVHDLAARSPQVQPKIDFLATLDAGVLVALASIIKSKPVDPVKPEPIVSFAE</sequence>
<dbReference type="EMBL" id="FONX01000033">
    <property type="protein sequence ID" value="SFF33128.1"/>
    <property type="molecule type" value="Genomic_DNA"/>
</dbReference>
<dbReference type="AlphaFoldDB" id="A0A1I2HU16"/>
<proteinExistence type="predicted"/>
<dbReference type="InterPro" id="IPR017545">
    <property type="entry name" value="CRISPR-assoc_prot_Csf1"/>
</dbReference>
<dbReference type="STRING" id="1177982.SAMN04489711_1338"/>
<keyword evidence="2" id="KW-1185">Reference proteome</keyword>
<dbReference type="Proteomes" id="UP000199119">
    <property type="component" value="Unassembled WGS sequence"/>
</dbReference>
<name>A0A1I2HU16_9BURK</name>
<evidence type="ECO:0000313" key="1">
    <source>
        <dbReference type="EMBL" id="SFF33128.1"/>
    </source>
</evidence>
<protein>
    <submittedName>
        <fullName evidence="1">CRISPR type AFERR-associated protein Csf1</fullName>
    </submittedName>
</protein>
<evidence type="ECO:0000313" key="2">
    <source>
        <dbReference type="Proteomes" id="UP000199119"/>
    </source>
</evidence>
<gene>
    <name evidence="1" type="ORF">SAMN04489711_1338</name>
</gene>